<keyword evidence="2" id="KW-1185">Reference proteome</keyword>
<protein>
    <submittedName>
        <fullName evidence="1">Uncharacterized protein</fullName>
    </submittedName>
</protein>
<accession>A0A392RDQ3</accession>
<dbReference type="EMBL" id="LXQA010216731">
    <property type="protein sequence ID" value="MCI34748.1"/>
    <property type="molecule type" value="Genomic_DNA"/>
</dbReference>
<proteinExistence type="predicted"/>
<name>A0A392RDQ3_9FABA</name>
<dbReference type="Proteomes" id="UP000265520">
    <property type="component" value="Unassembled WGS sequence"/>
</dbReference>
<sequence length="129" mass="15290">VTLEELEEGLKELEMKEEKPELNMTDIKKEDLWVRRWGIFQKVAVRSKLGVNKIEVKKPPRPNLKVRFKKVIDSSKQPEEVKWISIPREPKMEENKKKNSIKGDIPGERDICYAFYKEQQIHDEKSEAL</sequence>
<dbReference type="AlphaFoldDB" id="A0A392RDQ3"/>
<organism evidence="1 2">
    <name type="scientific">Trifolium medium</name>
    <dbReference type="NCBI Taxonomy" id="97028"/>
    <lineage>
        <taxon>Eukaryota</taxon>
        <taxon>Viridiplantae</taxon>
        <taxon>Streptophyta</taxon>
        <taxon>Embryophyta</taxon>
        <taxon>Tracheophyta</taxon>
        <taxon>Spermatophyta</taxon>
        <taxon>Magnoliopsida</taxon>
        <taxon>eudicotyledons</taxon>
        <taxon>Gunneridae</taxon>
        <taxon>Pentapetalae</taxon>
        <taxon>rosids</taxon>
        <taxon>fabids</taxon>
        <taxon>Fabales</taxon>
        <taxon>Fabaceae</taxon>
        <taxon>Papilionoideae</taxon>
        <taxon>50 kb inversion clade</taxon>
        <taxon>NPAAA clade</taxon>
        <taxon>Hologalegina</taxon>
        <taxon>IRL clade</taxon>
        <taxon>Trifolieae</taxon>
        <taxon>Trifolium</taxon>
    </lineage>
</organism>
<feature type="non-terminal residue" evidence="1">
    <location>
        <position position="129"/>
    </location>
</feature>
<evidence type="ECO:0000313" key="1">
    <source>
        <dbReference type="EMBL" id="MCI34748.1"/>
    </source>
</evidence>
<evidence type="ECO:0000313" key="2">
    <source>
        <dbReference type="Proteomes" id="UP000265520"/>
    </source>
</evidence>
<comment type="caution">
    <text evidence="1">The sequence shown here is derived from an EMBL/GenBank/DDBJ whole genome shotgun (WGS) entry which is preliminary data.</text>
</comment>
<feature type="non-terminal residue" evidence="1">
    <location>
        <position position="1"/>
    </location>
</feature>
<reference evidence="1 2" key="1">
    <citation type="journal article" date="2018" name="Front. Plant Sci.">
        <title>Red Clover (Trifolium pratense) and Zigzag Clover (T. medium) - A Picture of Genomic Similarities and Differences.</title>
        <authorList>
            <person name="Dluhosova J."/>
            <person name="Istvanek J."/>
            <person name="Nedelnik J."/>
            <person name="Repkova J."/>
        </authorList>
    </citation>
    <scope>NUCLEOTIDE SEQUENCE [LARGE SCALE GENOMIC DNA]</scope>
    <source>
        <strain evidence="2">cv. 10/8</strain>
        <tissue evidence="1">Leaf</tissue>
    </source>
</reference>